<accession>A0A1G9E5G1</accession>
<proteinExistence type="predicted"/>
<keyword evidence="3" id="KW-1185">Reference proteome</keyword>
<reference evidence="3" key="1">
    <citation type="submission" date="2016-10" db="EMBL/GenBank/DDBJ databases">
        <authorList>
            <person name="Varghese N."/>
            <person name="Submissions S."/>
        </authorList>
    </citation>
    <scope>NUCLEOTIDE SEQUENCE [LARGE SCALE GENOMIC DNA]</scope>
    <source>
        <strain evidence="3">CGMCC 1.8895</strain>
    </source>
</reference>
<dbReference type="EMBL" id="FNFY01000007">
    <property type="protein sequence ID" value="SDK71354.1"/>
    <property type="molecule type" value="Genomic_DNA"/>
</dbReference>
<keyword evidence="1" id="KW-1133">Transmembrane helix</keyword>
<feature type="transmembrane region" description="Helical" evidence="1">
    <location>
        <begin position="44"/>
        <end position="63"/>
    </location>
</feature>
<dbReference type="AlphaFoldDB" id="A0A1G9E5G1"/>
<evidence type="ECO:0000256" key="1">
    <source>
        <dbReference type="SAM" id="Phobius"/>
    </source>
</evidence>
<evidence type="ECO:0000313" key="3">
    <source>
        <dbReference type="Proteomes" id="UP000199008"/>
    </source>
</evidence>
<organism evidence="2 3">
    <name type="scientific">Lacicoccus qingdaonensis</name>
    <dbReference type="NCBI Taxonomy" id="576118"/>
    <lineage>
        <taxon>Bacteria</taxon>
        <taxon>Bacillati</taxon>
        <taxon>Bacillota</taxon>
        <taxon>Bacilli</taxon>
        <taxon>Bacillales</taxon>
        <taxon>Salinicoccaceae</taxon>
        <taxon>Lacicoccus</taxon>
    </lineage>
</organism>
<sequence>MLSEEQEKSLNTYLNWTPFIGLVISIVTAVFLLVIMDYSLNDDIVIYILMPFLAHVFLIYLPVKMVSKL</sequence>
<dbReference type="OrthoDB" id="9864026at2"/>
<keyword evidence="1" id="KW-0812">Transmembrane</keyword>
<dbReference type="Proteomes" id="UP000199008">
    <property type="component" value="Unassembled WGS sequence"/>
</dbReference>
<keyword evidence="1" id="KW-0472">Membrane</keyword>
<gene>
    <name evidence="2" type="ORF">SAMN05216216_107103</name>
</gene>
<feature type="transmembrane region" description="Helical" evidence="1">
    <location>
        <begin position="12"/>
        <end position="38"/>
    </location>
</feature>
<name>A0A1G9E5G1_9BACL</name>
<dbReference type="STRING" id="576118.SAMN05216216_107103"/>
<evidence type="ECO:0000313" key="2">
    <source>
        <dbReference type="EMBL" id="SDK71354.1"/>
    </source>
</evidence>
<protein>
    <submittedName>
        <fullName evidence="2">Uncharacterized protein</fullName>
    </submittedName>
</protein>
<dbReference type="RefSeq" id="WP_092985731.1">
    <property type="nucleotide sequence ID" value="NZ_FNFY01000007.1"/>
</dbReference>